<sequence length="550" mass="60117">MLKPVILTVDDDPAVLQAVARDLRQQYGDRFRIVRADSGASALDTTQQLKLRNEAIALFLVDQRMPQMSGVEFLEQASDIFPEAKRVLLTAYADTNAAIAAINTARLDYYLLKPWDPPQEKLYPALDDLLNDWQANFKPEFQGVKVISDRWSPQSHNIRDFLARNQIPYRWLDIETNPEAQKFLQYAGEKGNPCLPLVILPDGTKLVKPSITDIAGKVGLQTEAEKPFYDLAIIGGGPAGLAAAVYGASEGLRTVMIEKEAPGGQAGTSSRIENYLGFPVGLSGSDLARRGVTQAKRFGVEILTPLEATGIRIENNYRIITLSNGSEISCHALILAMGVAWRRLDVKGIDQFTGSGVYYGAAQTEAAACQNEEVYIVGGANSAGQAAMYFSKYASKVRMLVRGESLTKSMSQYLIDQIAGTSNIEVLPFHSVVEVKGSDKLEEIVVKDSQTGEVKTLAASSLFIFIGATPSTEWLGDLIQQDDRGFVKTGLDIDKTKPWQLKRDRFLLETNISGIFAVGDVRHGSVKRVASGVGEGSICVQFVHQHLANV</sequence>
<gene>
    <name evidence="5" type="ORF">DCF19_19365</name>
</gene>
<dbReference type="InterPro" id="IPR011006">
    <property type="entry name" value="CheY-like_superfamily"/>
</dbReference>
<dbReference type="InterPro" id="IPR036188">
    <property type="entry name" value="FAD/NAD-bd_sf"/>
</dbReference>
<evidence type="ECO:0000256" key="2">
    <source>
        <dbReference type="ARBA" id="ARBA00023002"/>
    </source>
</evidence>
<keyword evidence="1" id="KW-0285">Flavoprotein</keyword>
<evidence type="ECO:0000259" key="4">
    <source>
        <dbReference type="PROSITE" id="PS50110"/>
    </source>
</evidence>
<evidence type="ECO:0000256" key="3">
    <source>
        <dbReference type="PROSITE-ProRule" id="PRU00169"/>
    </source>
</evidence>
<dbReference type="Gene3D" id="3.40.30.10">
    <property type="entry name" value="Glutaredoxin"/>
    <property type="match status" value="1"/>
</dbReference>
<dbReference type="SUPFAM" id="SSF51905">
    <property type="entry name" value="FAD/NAD(P)-binding domain"/>
    <property type="match status" value="1"/>
</dbReference>
<evidence type="ECO:0000256" key="1">
    <source>
        <dbReference type="ARBA" id="ARBA00022630"/>
    </source>
</evidence>
<proteinExistence type="predicted"/>
<dbReference type="Pfam" id="PF00072">
    <property type="entry name" value="Response_reg"/>
    <property type="match status" value="1"/>
</dbReference>
<dbReference type="PRINTS" id="PR00368">
    <property type="entry name" value="FADPNR"/>
</dbReference>
<dbReference type="InterPro" id="IPR023753">
    <property type="entry name" value="FAD/NAD-binding_dom"/>
</dbReference>
<name>A0A2W4VWE7_9CYAN</name>
<feature type="domain" description="Response regulatory" evidence="4">
    <location>
        <begin position="5"/>
        <end position="128"/>
    </location>
</feature>
<organism evidence="5 6">
    <name type="scientific">Pseudanabaena frigida</name>
    <dbReference type="NCBI Taxonomy" id="945775"/>
    <lineage>
        <taxon>Bacteria</taxon>
        <taxon>Bacillati</taxon>
        <taxon>Cyanobacteriota</taxon>
        <taxon>Cyanophyceae</taxon>
        <taxon>Pseudanabaenales</taxon>
        <taxon>Pseudanabaenaceae</taxon>
        <taxon>Pseudanabaena</taxon>
    </lineage>
</organism>
<dbReference type="Gene3D" id="3.40.50.2300">
    <property type="match status" value="1"/>
</dbReference>
<dbReference type="GO" id="GO:0016491">
    <property type="term" value="F:oxidoreductase activity"/>
    <property type="evidence" value="ECO:0007669"/>
    <property type="project" value="UniProtKB-KW"/>
</dbReference>
<reference evidence="5 6" key="1">
    <citation type="submission" date="2018-04" db="EMBL/GenBank/DDBJ databases">
        <authorList>
            <person name="Go L.Y."/>
            <person name="Mitchell J.A."/>
        </authorList>
    </citation>
    <scope>NUCLEOTIDE SEQUENCE [LARGE SCALE GENOMIC DNA]</scope>
    <source>
        <strain evidence="5">ULC066bin1</strain>
    </source>
</reference>
<feature type="modified residue" description="4-aspartylphosphate" evidence="3">
    <location>
        <position position="62"/>
    </location>
</feature>
<dbReference type="Gene3D" id="3.50.50.60">
    <property type="entry name" value="FAD/NAD(P)-binding domain"/>
    <property type="match status" value="2"/>
</dbReference>
<keyword evidence="2" id="KW-0560">Oxidoreductase</keyword>
<dbReference type="GO" id="GO:0000160">
    <property type="term" value="P:phosphorelay signal transduction system"/>
    <property type="evidence" value="ECO:0007669"/>
    <property type="project" value="InterPro"/>
</dbReference>
<comment type="caution">
    <text evidence="5">The sequence shown here is derived from an EMBL/GenBank/DDBJ whole genome shotgun (WGS) entry which is preliminary data.</text>
</comment>
<evidence type="ECO:0000313" key="5">
    <source>
        <dbReference type="EMBL" id="PZO37163.1"/>
    </source>
</evidence>
<accession>A0A2W4VWE7</accession>
<dbReference type="PROSITE" id="PS50110">
    <property type="entry name" value="RESPONSE_REGULATORY"/>
    <property type="match status" value="1"/>
</dbReference>
<dbReference type="PRINTS" id="PR00469">
    <property type="entry name" value="PNDRDTASEII"/>
</dbReference>
<dbReference type="PANTHER" id="PTHR48105">
    <property type="entry name" value="THIOREDOXIN REDUCTASE 1-RELATED-RELATED"/>
    <property type="match status" value="1"/>
</dbReference>
<dbReference type="EMBL" id="QBML01000033">
    <property type="protein sequence ID" value="PZO37163.1"/>
    <property type="molecule type" value="Genomic_DNA"/>
</dbReference>
<dbReference type="AlphaFoldDB" id="A0A2W4VWE7"/>
<evidence type="ECO:0000313" key="6">
    <source>
        <dbReference type="Proteomes" id="UP000249467"/>
    </source>
</evidence>
<dbReference type="SUPFAM" id="SSF52172">
    <property type="entry name" value="CheY-like"/>
    <property type="match status" value="1"/>
</dbReference>
<dbReference type="InterPro" id="IPR050097">
    <property type="entry name" value="Ferredoxin-NADP_redctase_2"/>
</dbReference>
<dbReference type="Proteomes" id="UP000249467">
    <property type="component" value="Unassembled WGS sequence"/>
</dbReference>
<protein>
    <submittedName>
        <fullName evidence="5">Fused response regulator/thioredoxin-disulfide reductase</fullName>
    </submittedName>
</protein>
<dbReference type="InterPro" id="IPR001789">
    <property type="entry name" value="Sig_transdc_resp-reg_receiver"/>
</dbReference>
<reference evidence="5 6" key="2">
    <citation type="submission" date="2018-06" db="EMBL/GenBank/DDBJ databases">
        <title>Metagenomic assembly of (sub)arctic Cyanobacteria and their associated microbiome from non-axenic cultures.</title>
        <authorList>
            <person name="Baurain D."/>
        </authorList>
    </citation>
    <scope>NUCLEOTIDE SEQUENCE [LARGE SCALE GENOMIC DNA]</scope>
    <source>
        <strain evidence="5">ULC066bin1</strain>
    </source>
</reference>
<dbReference type="SMART" id="SM00448">
    <property type="entry name" value="REC"/>
    <property type="match status" value="1"/>
</dbReference>
<keyword evidence="3" id="KW-0597">Phosphoprotein</keyword>
<dbReference type="Pfam" id="PF07992">
    <property type="entry name" value="Pyr_redox_2"/>
    <property type="match status" value="1"/>
</dbReference>